<organism evidence="1 2">
    <name type="scientific">Aspergillus tanneri</name>
    <dbReference type="NCBI Taxonomy" id="1220188"/>
    <lineage>
        <taxon>Eukaryota</taxon>
        <taxon>Fungi</taxon>
        <taxon>Dikarya</taxon>
        <taxon>Ascomycota</taxon>
        <taxon>Pezizomycotina</taxon>
        <taxon>Eurotiomycetes</taxon>
        <taxon>Eurotiomycetidae</taxon>
        <taxon>Eurotiales</taxon>
        <taxon>Aspergillaceae</taxon>
        <taxon>Aspergillus</taxon>
        <taxon>Aspergillus subgen. Circumdati</taxon>
    </lineage>
</organism>
<dbReference type="STRING" id="1220188.A0A4S3IYN6"/>
<keyword evidence="2" id="KW-1185">Reference proteome</keyword>
<dbReference type="CDD" id="cd09272">
    <property type="entry name" value="RNase_HI_RT_Ty1"/>
    <property type="match status" value="1"/>
</dbReference>
<evidence type="ECO:0000313" key="1">
    <source>
        <dbReference type="EMBL" id="THC87312.1"/>
    </source>
</evidence>
<dbReference type="EMBL" id="SOSA01001291">
    <property type="protein sequence ID" value="THC87312.1"/>
    <property type="molecule type" value="Genomic_DNA"/>
</dbReference>
<evidence type="ECO:0008006" key="3">
    <source>
        <dbReference type="Google" id="ProtNLM"/>
    </source>
</evidence>
<dbReference type="PANTHER" id="PTHR11439">
    <property type="entry name" value="GAG-POL-RELATED RETROTRANSPOSON"/>
    <property type="match status" value="1"/>
</dbReference>
<reference evidence="1 2" key="1">
    <citation type="submission" date="2019-03" db="EMBL/GenBank/DDBJ databases">
        <title>The genome sequence of a newly discovered highly antifungal drug resistant Aspergillus species, Aspergillus tanneri NIH 1004.</title>
        <authorList>
            <person name="Mounaud S."/>
            <person name="Singh I."/>
            <person name="Joardar V."/>
            <person name="Pakala S."/>
            <person name="Pakala S."/>
            <person name="Venepally P."/>
            <person name="Hoover J."/>
            <person name="Nierman W."/>
            <person name="Chung J."/>
            <person name="Losada L."/>
        </authorList>
    </citation>
    <scope>NUCLEOTIDE SEQUENCE [LARGE SCALE GENOMIC DNA]</scope>
    <source>
        <strain evidence="1 2">NIH1004</strain>
    </source>
</reference>
<proteinExistence type="predicted"/>
<sequence length="254" mass="29285">MESSCQYSPNQEQAIDSQIHHYQQKIGSTLYPATITRPDVERPVNKLAEFITNPSNAHFEAINRVIAYLYSTRFYAIEYSANQESSIKWDNIFICASDALFADYHDCKSTEGFLCMLYSGLINWKASKQRTVTTSTTEAELLAISQAAKTLYWWKRMFNAIKFNPEHDILIKCDNRQTIELLTKEEPQLRTKLRHVDIHGMWLRQEVQNEGIKIEWVPTAEMPADGMTKALSAQRHQEFIKMLGLTDVKSLILA</sequence>
<comment type="caution">
    <text evidence="1">The sequence shown here is derived from an EMBL/GenBank/DDBJ whole genome shotgun (WGS) entry which is preliminary data.</text>
</comment>
<dbReference type="PANTHER" id="PTHR11439:SF438">
    <property type="entry name" value="REVERSE TRANSCRIPTASE TY1_COPIA-TYPE DOMAIN-CONTAINING PROTEIN"/>
    <property type="match status" value="1"/>
</dbReference>
<protein>
    <recommendedName>
        <fullName evidence="3">Reverse transcriptase Ty1/copia-type domain-containing protein</fullName>
    </recommendedName>
</protein>
<dbReference type="Proteomes" id="UP000308092">
    <property type="component" value="Unassembled WGS sequence"/>
</dbReference>
<evidence type="ECO:0000313" key="2">
    <source>
        <dbReference type="Proteomes" id="UP000308092"/>
    </source>
</evidence>
<accession>A0A4S3IYN6</accession>
<dbReference type="VEuPathDB" id="FungiDB:EYZ11_013243"/>
<gene>
    <name evidence="1" type="ORF">EYZ11_013243</name>
</gene>
<name>A0A4S3IYN6_9EURO</name>
<dbReference type="AlphaFoldDB" id="A0A4S3IYN6"/>